<dbReference type="InterPro" id="IPR016032">
    <property type="entry name" value="Sig_transdc_resp-reg_C-effctor"/>
</dbReference>
<dbReference type="PRINTS" id="PR00038">
    <property type="entry name" value="HTHLUXR"/>
</dbReference>
<keyword evidence="1" id="KW-0805">Transcription regulation</keyword>
<keyword evidence="3" id="KW-0804">Transcription</keyword>
<reference evidence="5 6" key="1">
    <citation type="submission" date="2016-10" db="EMBL/GenBank/DDBJ databases">
        <authorList>
            <person name="de Groot N.N."/>
        </authorList>
    </citation>
    <scope>NUCLEOTIDE SEQUENCE [LARGE SCALE GENOMIC DNA]</scope>
    <source>
        <strain evidence="5 6">DSM 21668</strain>
    </source>
</reference>
<dbReference type="AlphaFoldDB" id="A0A1G9R8G6"/>
<dbReference type="GO" id="GO:0003677">
    <property type="term" value="F:DNA binding"/>
    <property type="evidence" value="ECO:0007669"/>
    <property type="project" value="UniProtKB-KW"/>
</dbReference>
<dbReference type="OrthoDB" id="1727128at2"/>
<feature type="domain" description="HTH luxR-type" evidence="4">
    <location>
        <begin position="144"/>
        <end position="209"/>
    </location>
</feature>
<dbReference type="Gene3D" id="1.10.10.10">
    <property type="entry name" value="Winged helix-like DNA-binding domain superfamily/Winged helix DNA-binding domain"/>
    <property type="match status" value="1"/>
</dbReference>
<dbReference type="SUPFAM" id="SSF52172">
    <property type="entry name" value="CheY-like"/>
    <property type="match status" value="1"/>
</dbReference>
<dbReference type="PANTHER" id="PTHR44688">
    <property type="entry name" value="DNA-BINDING TRANSCRIPTIONAL ACTIVATOR DEVR_DOSR"/>
    <property type="match status" value="1"/>
</dbReference>
<dbReference type="InterPro" id="IPR036388">
    <property type="entry name" value="WH-like_DNA-bd_sf"/>
</dbReference>
<dbReference type="EMBL" id="FNGS01000005">
    <property type="protein sequence ID" value="SDM19523.1"/>
    <property type="molecule type" value="Genomic_DNA"/>
</dbReference>
<dbReference type="SMART" id="SM00421">
    <property type="entry name" value="HTH_LUXR"/>
    <property type="match status" value="1"/>
</dbReference>
<keyword evidence="2 5" id="KW-0238">DNA-binding</keyword>
<protein>
    <submittedName>
        <fullName evidence="5">DNA-binding response regulator, NarL/FixJ family, contains REC and HTH domains</fullName>
    </submittedName>
</protein>
<evidence type="ECO:0000256" key="2">
    <source>
        <dbReference type="ARBA" id="ARBA00023125"/>
    </source>
</evidence>
<dbReference type="GO" id="GO:0006355">
    <property type="term" value="P:regulation of DNA-templated transcription"/>
    <property type="evidence" value="ECO:0007669"/>
    <property type="project" value="InterPro"/>
</dbReference>
<dbReference type="Proteomes" id="UP000198901">
    <property type="component" value="Unassembled WGS sequence"/>
</dbReference>
<dbReference type="Pfam" id="PF00196">
    <property type="entry name" value="GerE"/>
    <property type="match status" value="1"/>
</dbReference>
<dbReference type="PANTHER" id="PTHR44688:SF16">
    <property type="entry name" value="DNA-BINDING TRANSCRIPTIONAL ACTIVATOR DEVR_DOSR"/>
    <property type="match status" value="1"/>
</dbReference>
<gene>
    <name evidence="5" type="ORF">SAMN04488090_2789</name>
</gene>
<dbReference type="InterPro" id="IPR011006">
    <property type="entry name" value="CheY-like_superfamily"/>
</dbReference>
<evidence type="ECO:0000313" key="6">
    <source>
        <dbReference type="Proteomes" id="UP000198901"/>
    </source>
</evidence>
<evidence type="ECO:0000256" key="3">
    <source>
        <dbReference type="ARBA" id="ARBA00023163"/>
    </source>
</evidence>
<keyword evidence="6" id="KW-1185">Reference proteome</keyword>
<dbReference type="CDD" id="cd06170">
    <property type="entry name" value="LuxR_C_like"/>
    <property type="match status" value="1"/>
</dbReference>
<dbReference type="InterPro" id="IPR000792">
    <property type="entry name" value="Tscrpt_reg_LuxR_C"/>
</dbReference>
<sequence length="212" mass="24270">MVKLTPKRAVIFDDQRLFSESFCVALLRLGMFDDVSVVLSDGELAGRLRNEEKEEIYFFVSASIRKINVFHLVEETRRIFPAVTIIFCMNSENYGVISRVQRLEANAIISKRDSFGDLKKCLERIGEKALICSPSIEAVIHTAETEGVCYFTAREIEVLFLLYEGKNTEQIAGIMHLSRHTIATHKRNMMTKSNTRSMGELLAFARRYFDIT</sequence>
<dbReference type="PROSITE" id="PS00622">
    <property type="entry name" value="HTH_LUXR_1"/>
    <property type="match status" value="1"/>
</dbReference>
<proteinExistence type="predicted"/>
<evidence type="ECO:0000256" key="1">
    <source>
        <dbReference type="ARBA" id="ARBA00023015"/>
    </source>
</evidence>
<evidence type="ECO:0000259" key="4">
    <source>
        <dbReference type="PROSITE" id="PS50043"/>
    </source>
</evidence>
<dbReference type="PROSITE" id="PS50043">
    <property type="entry name" value="HTH_LUXR_2"/>
    <property type="match status" value="1"/>
</dbReference>
<accession>A0A1G9R8G6</accession>
<organism evidence="5 6">
    <name type="scientific">Siphonobacter aquaeclarae</name>
    <dbReference type="NCBI Taxonomy" id="563176"/>
    <lineage>
        <taxon>Bacteria</taxon>
        <taxon>Pseudomonadati</taxon>
        <taxon>Bacteroidota</taxon>
        <taxon>Cytophagia</taxon>
        <taxon>Cytophagales</taxon>
        <taxon>Cytophagaceae</taxon>
        <taxon>Siphonobacter</taxon>
    </lineage>
</organism>
<name>A0A1G9R8G6_9BACT</name>
<dbReference type="STRING" id="563176.SAMN04488090_2789"/>
<evidence type="ECO:0000313" key="5">
    <source>
        <dbReference type="EMBL" id="SDM19523.1"/>
    </source>
</evidence>
<dbReference type="Gene3D" id="3.40.50.2300">
    <property type="match status" value="1"/>
</dbReference>
<dbReference type="SUPFAM" id="SSF46894">
    <property type="entry name" value="C-terminal effector domain of the bipartite response regulators"/>
    <property type="match status" value="1"/>
</dbReference>